<dbReference type="GO" id="GO:0072330">
    <property type="term" value="P:monocarboxylic acid biosynthetic process"/>
    <property type="evidence" value="ECO:0007669"/>
    <property type="project" value="UniProtKB-ARBA"/>
</dbReference>
<dbReference type="OrthoDB" id="408631at2759"/>
<feature type="domain" description="Alpha/beta hydrolase fold-3" evidence="1">
    <location>
        <begin position="90"/>
        <end position="197"/>
    </location>
</feature>
<dbReference type="EMBL" id="JAPQKI010000009">
    <property type="protein sequence ID" value="KAJ5090823.1"/>
    <property type="molecule type" value="Genomic_DNA"/>
</dbReference>
<dbReference type="RefSeq" id="XP_056472804.1">
    <property type="nucleotide sequence ID" value="XM_056621998.1"/>
</dbReference>
<keyword evidence="3" id="KW-1185">Reference proteome</keyword>
<reference evidence="2" key="2">
    <citation type="journal article" date="2023" name="IMA Fungus">
        <title>Comparative genomic study of the Penicillium genus elucidates a diverse pangenome and 15 lateral gene transfer events.</title>
        <authorList>
            <person name="Petersen C."/>
            <person name="Sorensen T."/>
            <person name="Nielsen M.R."/>
            <person name="Sondergaard T.E."/>
            <person name="Sorensen J.L."/>
            <person name="Fitzpatrick D.A."/>
            <person name="Frisvad J.C."/>
            <person name="Nielsen K.L."/>
        </authorList>
    </citation>
    <scope>NUCLEOTIDE SEQUENCE</scope>
    <source>
        <strain evidence="2">IBT 30761</strain>
    </source>
</reference>
<dbReference type="PANTHER" id="PTHR23024:SF648">
    <property type="entry name" value="ALPHA_BETA HYDROLASE FOLD PROTEIN"/>
    <property type="match status" value="1"/>
</dbReference>
<dbReference type="GeneID" id="81360977"/>
<dbReference type="Gene3D" id="3.40.50.1820">
    <property type="entry name" value="alpha/beta hydrolase"/>
    <property type="match status" value="1"/>
</dbReference>
<evidence type="ECO:0000259" key="1">
    <source>
        <dbReference type="Pfam" id="PF07859"/>
    </source>
</evidence>
<organism evidence="2 3">
    <name type="scientific">Penicillium argentinense</name>
    <dbReference type="NCBI Taxonomy" id="1131581"/>
    <lineage>
        <taxon>Eukaryota</taxon>
        <taxon>Fungi</taxon>
        <taxon>Dikarya</taxon>
        <taxon>Ascomycota</taxon>
        <taxon>Pezizomycotina</taxon>
        <taxon>Eurotiomycetes</taxon>
        <taxon>Eurotiomycetidae</taxon>
        <taxon>Eurotiales</taxon>
        <taxon>Aspergillaceae</taxon>
        <taxon>Penicillium</taxon>
    </lineage>
</organism>
<accession>A0A9W9K2M5</accession>
<dbReference type="GO" id="GO:0016787">
    <property type="term" value="F:hydrolase activity"/>
    <property type="evidence" value="ECO:0007669"/>
    <property type="project" value="InterPro"/>
</dbReference>
<gene>
    <name evidence="2" type="ORF">N7532_009507</name>
</gene>
<proteinExistence type="predicted"/>
<comment type="caution">
    <text evidence="2">The sequence shown here is derived from an EMBL/GenBank/DDBJ whole genome shotgun (WGS) entry which is preliminary data.</text>
</comment>
<dbReference type="PANTHER" id="PTHR23024">
    <property type="entry name" value="ARYLACETAMIDE DEACETYLASE"/>
    <property type="match status" value="1"/>
</dbReference>
<dbReference type="Proteomes" id="UP001149074">
    <property type="component" value="Unassembled WGS sequence"/>
</dbReference>
<evidence type="ECO:0000313" key="2">
    <source>
        <dbReference type="EMBL" id="KAJ5090823.1"/>
    </source>
</evidence>
<reference evidence="2" key="1">
    <citation type="submission" date="2022-11" db="EMBL/GenBank/DDBJ databases">
        <authorList>
            <person name="Petersen C."/>
        </authorList>
    </citation>
    <scope>NUCLEOTIDE SEQUENCE</scope>
    <source>
        <strain evidence="2">IBT 30761</strain>
    </source>
</reference>
<dbReference type="Pfam" id="PF07859">
    <property type="entry name" value="Abhydrolase_3"/>
    <property type="match status" value="1"/>
</dbReference>
<sequence length="205" mass="22723">MSAKALQTDMAVETPAVQFPFPTRFVWCLKILLFKAATIIFALFRRRHNPTPVSTKPTLVKRYLCRPMLNNRIFFPPQYQPGNKPIPLYLDIHGGGFAVGSPRMDDEFCTSWARRTGMLVVSLDYRKAPRHPFPTATYDIAALINAVLGDEALPIDKVRVAIGGFSAGGNLALSVSQLQGIKDRITAAVVYYPVVDFGVPPQTRS</sequence>
<dbReference type="SUPFAM" id="SSF53474">
    <property type="entry name" value="alpha/beta-Hydrolases"/>
    <property type="match status" value="1"/>
</dbReference>
<dbReference type="InterPro" id="IPR029058">
    <property type="entry name" value="AB_hydrolase_fold"/>
</dbReference>
<dbReference type="GO" id="GO:0017000">
    <property type="term" value="P:antibiotic biosynthetic process"/>
    <property type="evidence" value="ECO:0007669"/>
    <property type="project" value="UniProtKB-ARBA"/>
</dbReference>
<protein>
    <recommendedName>
        <fullName evidence="1">Alpha/beta hydrolase fold-3 domain-containing protein</fullName>
    </recommendedName>
</protein>
<dbReference type="AlphaFoldDB" id="A0A9W9K2M5"/>
<dbReference type="InterPro" id="IPR050466">
    <property type="entry name" value="Carboxylest/Gibb_receptor"/>
</dbReference>
<name>A0A9W9K2M5_9EURO</name>
<evidence type="ECO:0000313" key="3">
    <source>
        <dbReference type="Proteomes" id="UP001149074"/>
    </source>
</evidence>
<dbReference type="InterPro" id="IPR013094">
    <property type="entry name" value="AB_hydrolase_3"/>
</dbReference>